<feature type="compositionally biased region" description="Basic and acidic residues" evidence="1">
    <location>
        <begin position="1"/>
        <end position="14"/>
    </location>
</feature>
<dbReference type="RefSeq" id="WP_136361515.1">
    <property type="nucleotide sequence ID" value="NZ_VRYN01000001.1"/>
</dbReference>
<dbReference type="Proteomes" id="UP000296216">
    <property type="component" value="Chromosome"/>
</dbReference>
<sequence>MKETIEKGDNDRQNAKIYSNGSIKAPQGRNRIQVIIGSSLIAKKEFRLQSSGLPDHLGFLMDYNKEREKCRNNGTRIVISN</sequence>
<evidence type="ECO:0000313" key="3">
    <source>
        <dbReference type="Proteomes" id="UP000296216"/>
    </source>
</evidence>
<organism evidence="2 3">
    <name type="scientific">Halobacterium salinarum (strain ATCC 33171 / DSM 3754 / JCM 8978 / NBRC 102687 / NCIMB 764 / 91-R6)</name>
    <dbReference type="NCBI Taxonomy" id="2597657"/>
    <lineage>
        <taxon>Archaea</taxon>
        <taxon>Methanobacteriati</taxon>
        <taxon>Methanobacteriota</taxon>
        <taxon>Stenosarchaea group</taxon>
        <taxon>Halobacteria</taxon>
        <taxon>Halobacteriales</taxon>
        <taxon>Halobacteriaceae</taxon>
        <taxon>Halobacterium</taxon>
    </lineage>
</organism>
<dbReference type="GeneID" id="68694507"/>
<reference evidence="2 3" key="1">
    <citation type="journal article" date="2019" name="Microbiol. Resour. Announc.">
        <title>The Genome Sequence of the Halobacterium salinarum Type Strain Is Closely Related to That of Laboratory Strains NRC-1 and R1.</title>
        <authorList>
            <person name="Pfeiffer F."/>
            <person name="Marchfelder A."/>
            <person name="Habermann B."/>
            <person name="Dyall-Smith M.L."/>
        </authorList>
    </citation>
    <scope>NUCLEOTIDE SEQUENCE [LARGE SCALE GENOMIC DNA]</scope>
    <source>
        <strain evidence="3">ATCC 33171 / DSM 3754 / JCM 8978 / NBRC 102687 / NCIMB 764 / 91-R6</strain>
    </source>
</reference>
<dbReference type="AlphaFoldDB" id="A0A4D6GXW4"/>
<evidence type="ECO:0000313" key="2">
    <source>
        <dbReference type="EMBL" id="QCC45568.1"/>
    </source>
</evidence>
<accession>A0A4D6GXW4</accession>
<protein>
    <submittedName>
        <fullName evidence="2">Uncharacterized protein</fullName>
    </submittedName>
</protein>
<name>A0A4D6GXW4_HALS9</name>
<proteinExistence type="predicted"/>
<gene>
    <name evidence="2" type="ORF">HBSAL_09620</name>
</gene>
<evidence type="ECO:0000256" key="1">
    <source>
        <dbReference type="SAM" id="MobiDB-lite"/>
    </source>
</evidence>
<dbReference type="EMBL" id="CP038631">
    <property type="protein sequence ID" value="QCC45568.1"/>
    <property type="molecule type" value="Genomic_DNA"/>
</dbReference>
<feature type="region of interest" description="Disordered" evidence="1">
    <location>
        <begin position="1"/>
        <end position="23"/>
    </location>
</feature>